<feature type="region of interest" description="Disordered" evidence="1">
    <location>
        <begin position="36"/>
        <end position="66"/>
    </location>
</feature>
<protein>
    <submittedName>
        <fullName evidence="2">Uncharacterized protein</fullName>
    </submittedName>
</protein>
<dbReference type="Proteomes" id="UP001159363">
    <property type="component" value="Chromosome 16"/>
</dbReference>
<evidence type="ECO:0000256" key="1">
    <source>
        <dbReference type="SAM" id="MobiDB-lite"/>
    </source>
</evidence>
<sequence length="342" mass="37567">MHPVAAGNIRRELVLAGLSVRFGSRKGTSSRWLHCGAGMKGRRNSPTSGIVRHDSHMRKSGDPAGDRTRLALVGGERANRSANCALSFAVWDAGDIFLMASPENRCIELRNLMDMNERWLVAETIVNTDTRLWEPDQKAISTLASHQGEPGSIPDRITGFSQVGIVPDDAVGRRVFSGISRFPHPPPHTAISKPASHRGEPGSLAGRVIGFSQVGIMPDDAVGRRVFSVFSRFPRSLHSGAVPYSLRSPSSALKNLDVTSRPNLFTLVLQIRNCFVIATNKLQDLFREFIGVQEEDHQTIGAKTYAGLLELTAAENRPRPFYLEKTTEILPEFLSLRGHIIS</sequence>
<proteinExistence type="predicted"/>
<keyword evidence="3" id="KW-1185">Reference proteome</keyword>
<organism evidence="2 3">
    <name type="scientific">Dryococelus australis</name>
    <dbReference type="NCBI Taxonomy" id="614101"/>
    <lineage>
        <taxon>Eukaryota</taxon>
        <taxon>Metazoa</taxon>
        <taxon>Ecdysozoa</taxon>
        <taxon>Arthropoda</taxon>
        <taxon>Hexapoda</taxon>
        <taxon>Insecta</taxon>
        <taxon>Pterygota</taxon>
        <taxon>Neoptera</taxon>
        <taxon>Polyneoptera</taxon>
        <taxon>Phasmatodea</taxon>
        <taxon>Verophasmatodea</taxon>
        <taxon>Anareolatae</taxon>
        <taxon>Phasmatidae</taxon>
        <taxon>Eurycanthinae</taxon>
        <taxon>Dryococelus</taxon>
    </lineage>
</organism>
<accession>A0ABQ9G0P9</accession>
<dbReference type="EMBL" id="JARBHB010000017">
    <property type="protein sequence ID" value="KAJ8866059.1"/>
    <property type="molecule type" value="Genomic_DNA"/>
</dbReference>
<name>A0ABQ9G0P9_9NEOP</name>
<evidence type="ECO:0000313" key="2">
    <source>
        <dbReference type="EMBL" id="KAJ8866059.1"/>
    </source>
</evidence>
<comment type="caution">
    <text evidence="2">The sequence shown here is derived from an EMBL/GenBank/DDBJ whole genome shotgun (WGS) entry which is preliminary data.</text>
</comment>
<reference evidence="2 3" key="1">
    <citation type="submission" date="2023-02" db="EMBL/GenBank/DDBJ databases">
        <title>LHISI_Scaffold_Assembly.</title>
        <authorList>
            <person name="Stuart O.P."/>
            <person name="Cleave R."/>
            <person name="Magrath M.J.L."/>
            <person name="Mikheyev A.S."/>
        </authorList>
    </citation>
    <scope>NUCLEOTIDE SEQUENCE [LARGE SCALE GENOMIC DNA]</scope>
    <source>
        <strain evidence="2">Daus_M_001</strain>
        <tissue evidence="2">Leg muscle</tissue>
    </source>
</reference>
<feature type="compositionally biased region" description="Basic and acidic residues" evidence="1">
    <location>
        <begin position="51"/>
        <end position="66"/>
    </location>
</feature>
<evidence type="ECO:0000313" key="3">
    <source>
        <dbReference type="Proteomes" id="UP001159363"/>
    </source>
</evidence>
<gene>
    <name evidence="2" type="ORF">PR048_033583</name>
</gene>